<dbReference type="InterPro" id="IPR051484">
    <property type="entry name" value="Tensin_PTEN_phosphatase"/>
</dbReference>
<dbReference type="InterPro" id="IPR035892">
    <property type="entry name" value="C2_domain_sf"/>
</dbReference>
<keyword evidence="14" id="KW-1185">Reference proteome</keyword>
<dbReference type="InterPro" id="IPR013625">
    <property type="entry name" value="PTB"/>
</dbReference>
<dbReference type="PANTHER" id="PTHR45734:SF1">
    <property type="entry name" value="TENSIN-2"/>
    <property type="match status" value="1"/>
</dbReference>
<feature type="domain" description="Phosphatase tensin-type" evidence="11">
    <location>
        <begin position="77"/>
        <end position="248"/>
    </location>
</feature>
<evidence type="ECO:0000256" key="1">
    <source>
        <dbReference type="ARBA" id="ARBA00004246"/>
    </source>
</evidence>
<evidence type="ECO:0000256" key="3">
    <source>
        <dbReference type="ARBA" id="ARBA00022553"/>
    </source>
</evidence>
<feature type="region of interest" description="Disordered" evidence="9">
    <location>
        <begin position="865"/>
        <end position="932"/>
    </location>
</feature>
<dbReference type="Pfam" id="PF10409">
    <property type="entry name" value="PTEN_C2"/>
    <property type="match status" value="1"/>
</dbReference>
<dbReference type="GeneTree" id="ENSGT00940000163886"/>
<sequence length="1522" mass="168488">MGCVLSRWCCRGGPGTVDEGEPAKMGHFDGNCDKTRVTKETAPCAPSVCLDQDLFKAVSYTEERSLHARHSVLRVMDRVMERCYNFDLTYITEKIISVFFPPVMEEQQYQANLKEVSAMLKSKHQDNFVIFNLSERRHDITHLNPKVHDFAWPDQHAPQLDKITAICRAMEAWLTSDPQHVVVLHCKGDKGKTGVIVAAYMQYSVSARADHLLSTIAMKKFCEDKLSSFLHPSQNRYVYYFGGLLSGTIKLNSSPLFLHQVCIPNLTDFQAGRGYFPFLKIYESMKLVYTSAVYNPQSSTAQSLCVTVEPALQLKGDIMVKCYHWCSQDGRKDMIFRLQFHTGTIHGTQLWFGKDELDEACADNQFPSDAKVEFVFSSGPEKFKEQDYQKNDPKITVEYSAGPLLCWDSYKNFNLRHQDSMEDISHTRGPIDGSLYAQVKKRRGPGFSTVFSVNGSPVAQGEQRPSQHLQKVPTEYLQDPPWPPAQVGRKEQGSLVGSPKGRNEKGTKEREDKETAILDDTKIAPQECTEAVRVSCWSQSYKKPVCKAPVCLTKVCCLDRCDSSVFRPLPSISPYSKASQTLPTPYQHQNGPSHLSLPWHPHRCYSECSLPHLYPYGSCDAPISPHARTLPATSRLLCGVEECTPYHHHSQGNQLCSHLCQLPNRYLQPFITGGPVLTRCCSQWDKSAQAFGSIPNKQLNQREVVHWCGEAEIHRGNVPREASHLEQQGDTNIYWNREAELYQGAGRQQSEETTLPSEEEKDVEIQMEREETFWHQTATASLLLRHPAYPESSCSQSNSRSQSYLDSSSSGYQTPQKLCPSSPYQPSSSESQGYTSGYQSDSTSPLPTYSENSIISSQYTGLPSTISPQWASPENHSSPFPLPDRPAHVPGGAGYSLGHLTPKDAQAAPSATLLASRPHSPDHTSCPHAQSPSTEYTHLVIAEDNFIPGLASYQSKECKGPEYQTSSVQLQEIRHQIQDLVNCAPEIPESHTSQTALIDPNVSLSHRDACTVIAHAKSFVVKESLVEPSVEVTVTSPQQTDVQSGPETTCTSLGPVKTMSDTGHETERCTREPSGLNAMQRLSPASLQTPSQRVPSSKHHASIRGPGNSGNLQLSPETDGEDTYHIPRSVDGCSTPSFPMATKYYPLSIPAVPYTGYTAVTIPSSQPQLPEDSGAFSPESQHERLSCVSTAMALPSTQTAVCPNLHHTSFSTSEEKLPPSTKSNEGSLTLAGVTQKRVSAKFVQDSSQFWYKPDISRDQAIAALKGMEPGAFLIRDSNSFQGAYGLALKVATLPPNANSLSSKGDLQEQLVRHFLIEKSLRGVKIRGCPNEPHFGSLSSLVYQHSIMPISLPCVLRIPESDPITDIQDLHVANIVCTAAELLKQGAACSVLYLNSVETESLTGPQAVSKAARSVLSQDPRPSAIMVHFKVSAQGITLTDRERRLFFRRHYHVNSVTFSSVDPQDRRWTSADRPNAKMFGFVAKKPGGESENVCHLFAELEAEQPATAIVNFINKVLLGLHHR</sequence>
<keyword evidence="6" id="KW-0965">Cell junction</keyword>
<dbReference type="InterPro" id="IPR029023">
    <property type="entry name" value="Tensin_phosphatase"/>
</dbReference>
<dbReference type="GO" id="GO:0005925">
    <property type="term" value="C:focal adhesion"/>
    <property type="evidence" value="ECO:0007669"/>
    <property type="project" value="UniProtKB-SubCell"/>
</dbReference>
<keyword evidence="4" id="KW-0378">Hydrolase</keyword>
<feature type="compositionally biased region" description="Polar residues" evidence="9">
    <location>
        <begin position="1036"/>
        <end position="1052"/>
    </location>
</feature>
<dbReference type="InterPro" id="IPR033929">
    <property type="entry name" value="Tensin_PTB"/>
</dbReference>
<keyword evidence="5" id="KW-0904">Protein phosphatase</keyword>
<feature type="compositionally biased region" description="Polar residues" evidence="9">
    <location>
        <begin position="1083"/>
        <end position="1095"/>
    </location>
</feature>
<dbReference type="Gene3D" id="2.30.29.30">
    <property type="entry name" value="Pleckstrin-homology domain (PH domain)/Phosphotyrosine-binding domain (PTB)"/>
    <property type="match status" value="1"/>
</dbReference>
<evidence type="ECO:0000313" key="13">
    <source>
        <dbReference type="Ensembl" id="ENSPKIP00000000165.1"/>
    </source>
</evidence>
<dbReference type="PROSITE" id="PS51182">
    <property type="entry name" value="C2_TENSIN"/>
    <property type="match status" value="1"/>
</dbReference>
<feature type="compositionally biased region" description="Low complexity" evidence="9">
    <location>
        <begin position="820"/>
        <end position="832"/>
    </location>
</feature>
<accession>A0A3B3Q3H4</accession>
<protein>
    <submittedName>
        <fullName evidence="13">Tensin-2-like</fullName>
    </submittedName>
</protein>
<dbReference type="Proteomes" id="UP000261540">
    <property type="component" value="Unplaced"/>
</dbReference>
<dbReference type="Pfam" id="PF22785">
    <property type="entry name" value="Tc-R-P"/>
    <property type="match status" value="1"/>
</dbReference>
<dbReference type="STRING" id="1676925.ENSPKIP00000000165"/>
<proteinExistence type="inferred from homology"/>
<comment type="subcellular location">
    <subcellularLocation>
        <location evidence="1">Cell junction</location>
        <location evidence="1">Focal adhesion</location>
    </subcellularLocation>
</comment>
<feature type="compositionally biased region" description="Polar residues" evidence="9">
    <location>
        <begin position="865"/>
        <end position="878"/>
    </location>
</feature>
<dbReference type="Gene3D" id="2.60.40.1110">
    <property type="match status" value="1"/>
</dbReference>
<dbReference type="PROSITE" id="PS51181">
    <property type="entry name" value="PPASE_TENSIN"/>
    <property type="match status" value="1"/>
</dbReference>
<dbReference type="InterPro" id="IPR003595">
    <property type="entry name" value="Tyr_Pase_cat"/>
</dbReference>
<dbReference type="InterPro" id="IPR000980">
    <property type="entry name" value="SH2"/>
</dbReference>
<evidence type="ECO:0000256" key="5">
    <source>
        <dbReference type="ARBA" id="ARBA00022912"/>
    </source>
</evidence>
<dbReference type="Pfam" id="PF08416">
    <property type="entry name" value="PTB"/>
    <property type="match status" value="1"/>
</dbReference>
<dbReference type="CDD" id="cd01213">
    <property type="entry name" value="PTB_tensin"/>
    <property type="match status" value="1"/>
</dbReference>
<dbReference type="SUPFAM" id="SSF50729">
    <property type="entry name" value="PH domain-like"/>
    <property type="match status" value="1"/>
</dbReference>
<dbReference type="Gene3D" id="3.30.505.10">
    <property type="entry name" value="SH2 domain"/>
    <property type="match status" value="1"/>
</dbReference>
<feature type="compositionally biased region" description="Basic and acidic residues" evidence="9">
    <location>
        <begin position="501"/>
        <end position="514"/>
    </location>
</feature>
<evidence type="ECO:0000256" key="4">
    <source>
        <dbReference type="ARBA" id="ARBA00022801"/>
    </source>
</evidence>
<evidence type="ECO:0000256" key="8">
    <source>
        <dbReference type="PROSITE-ProRule" id="PRU00191"/>
    </source>
</evidence>
<evidence type="ECO:0000256" key="7">
    <source>
        <dbReference type="ARBA" id="ARBA00022999"/>
    </source>
</evidence>
<dbReference type="InterPro" id="IPR029021">
    <property type="entry name" value="Prot-tyrosine_phosphatase-like"/>
</dbReference>
<keyword evidence="3" id="KW-0597">Phosphoprotein</keyword>
<evidence type="ECO:0000256" key="2">
    <source>
        <dbReference type="ARBA" id="ARBA00007881"/>
    </source>
</evidence>
<evidence type="ECO:0000256" key="9">
    <source>
        <dbReference type="SAM" id="MobiDB-lite"/>
    </source>
</evidence>
<dbReference type="SMART" id="SM00252">
    <property type="entry name" value="SH2"/>
    <property type="match status" value="1"/>
</dbReference>
<name>A0A3B3Q3H4_9TELE</name>
<dbReference type="CDD" id="cd09927">
    <property type="entry name" value="SH2_Tensin_like"/>
    <property type="match status" value="1"/>
</dbReference>
<feature type="compositionally biased region" description="Polar residues" evidence="9">
    <location>
        <begin position="746"/>
        <end position="756"/>
    </location>
</feature>
<feature type="region of interest" description="Disordered" evidence="9">
    <location>
        <begin position="450"/>
        <end position="514"/>
    </location>
</feature>
<evidence type="ECO:0000256" key="6">
    <source>
        <dbReference type="ARBA" id="ARBA00022949"/>
    </source>
</evidence>
<dbReference type="PANTHER" id="PTHR45734">
    <property type="entry name" value="TENSIN"/>
    <property type="match status" value="1"/>
</dbReference>
<feature type="region of interest" description="Disordered" evidence="9">
    <location>
        <begin position="744"/>
        <end position="764"/>
    </location>
</feature>
<dbReference type="GO" id="GO:0004725">
    <property type="term" value="F:protein tyrosine phosphatase activity"/>
    <property type="evidence" value="ECO:0007669"/>
    <property type="project" value="TreeGrafter"/>
</dbReference>
<reference evidence="13" key="1">
    <citation type="submission" date="2025-08" db="UniProtKB">
        <authorList>
            <consortium name="Ensembl"/>
        </authorList>
    </citation>
    <scope>IDENTIFICATION</scope>
</reference>
<dbReference type="Gene3D" id="3.90.190.10">
    <property type="entry name" value="Protein tyrosine phosphatase superfamily"/>
    <property type="match status" value="1"/>
</dbReference>
<dbReference type="Pfam" id="PF00017">
    <property type="entry name" value="SH2"/>
    <property type="match status" value="1"/>
</dbReference>
<dbReference type="SMART" id="SM00462">
    <property type="entry name" value="PTB"/>
    <property type="match status" value="1"/>
</dbReference>
<dbReference type="InterPro" id="IPR035012">
    <property type="entry name" value="Tensin-like_SH2"/>
</dbReference>
<comment type="similarity">
    <text evidence="2">Belongs to the PTEN phosphatase protein family.</text>
</comment>
<dbReference type="SUPFAM" id="SSF52799">
    <property type="entry name" value="(Phosphotyrosine protein) phosphatases II"/>
    <property type="match status" value="1"/>
</dbReference>
<feature type="domain" description="C2 tensin-type" evidence="12">
    <location>
        <begin position="253"/>
        <end position="379"/>
    </location>
</feature>
<feature type="region of interest" description="Disordered" evidence="9">
    <location>
        <begin position="789"/>
        <end position="851"/>
    </location>
</feature>
<dbReference type="FunFam" id="2.30.29.30:FF:000039">
    <property type="entry name" value="Tensin 1"/>
    <property type="match status" value="1"/>
</dbReference>
<dbReference type="InterPro" id="IPR011993">
    <property type="entry name" value="PH-like_dom_sf"/>
</dbReference>
<dbReference type="InterPro" id="IPR006020">
    <property type="entry name" value="PTB/PI_dom"/>
</dbReference>
<reference evidence="13" key="2">
    <citation type="submission" date="2025-09" db="UniProtKB">
        <authorList>
            <consortium name="Ensembl"/>
        </authorList>
    </citation>
    <scope>IDENTIFICATION</scope>
</reference>
<dbReference type="SUPFAM" id="SSF49562">
    <property type="entry name" value="C2 domain (Calcium/lipid-binding domain, CaLB)"/>
    <property type="match status" value="1"/>
</dbReference>
<feature type="compositionally biased region" description="Polar residues" evidence="9">
    <location>
        <begin position="450"/>
        <end position="469"/>
    </location>
</feature>
<feature type="compositionally biased region" description="Basic and acidic residues" evidence="9">
    <location>
        <begin position="1062"/>
        <end position="1071"/>
    </location>
</feature>
<evidence type="ECO:0000313" key="14">
    <source>
        <dbReference type="Proteomes" id="UP000261540"/>
    </source>
</evidence>
<dbReference type="InterPro" id="IPR036860">
    <property type="entry name" value="SH2_dom_sf"/>
</dbReference>
<evidence type="ECO:0000259" key="12">
    <source>
        <dbReference type="PROSITE" id="PS51182"/>
    </source>
</evidence>
<dbReference type="SUPFAM" id="SSF55550">
    <property type="entry name" value="SH2 domain"/>
    <property type="match status" value="1"/>
</dbReference>
<feature type="compositionally biased region" description="Low complexity" evidence="9">
    <location>
        <begin position="792"/>
        <end position="810"/>
    </location>
</feature>
<dbReference type="SMART" id="SM01326">
    <property type="entry name" value="PTEN_C2"/>
    <property type="match status" value="1"/>
</dbReference>
<evidence type="ECO:0000259" key="11">
    <source>
        <dbReference type="PROSITE" id="PS51181"/>
    </source>
</evidence>
<feature type="compositionally biased region" description="Polar residues" evidence="9">
    <location>
        <begin position="833"/>
        <end position="851"/>
    </location>
</feature>
<dbReference type="SMART" id="SM00404">
    <property type="entry name" value="PTPc_motif"/>
    <property type="match status" value="1"/>
</dbReference>
<dbReference type="InterPro" id="IPR014020">
    <property type="entry name" value="Tensin_C2-dom"/>
</dbReference>
<feature type="region of interest" description="Disordered" evidence="9">
    <location>
        <begin position="1036"/>
        <end position="1125"/>
    </location>
</feature>
<evidence type="ECO:0000259" key="10">
    <source>
        <dbReference type="PROSITE" id="PS50001"/>
    </source>
</evidence>
<organism evidence="13 14">
    <name type="scientific">Paramormyrops kingsleyae</name>
    <dbReference type="NCBI Taxonomy" id="1676925"/>
    <lineage>
        <taxon>Eukaryota</taxon>
        <taxon>Metazoa</taxon>
        <taxon>Chordata</taxon>
        <taxon>Craniata</taxon>
        <taxon>Vertebrata</taxon>
        <taxon>Euteleostomi</taxon>
        <taxon>Actinopterygii</taxon>
        <taxon>Neopterygii</taxon>
        <taxon>Teleostei</taxon>
        <taxon>Osteoglossocephala</taxon>
        <taxon>Osteoglossomorpha</taxon>
        <taxon>Osteoglossiformes</taxon>
        <taxon>Mormyridae</taxon>
        <taxon>Paramormyrops</taxon>
    </lineage>
</organism>
<keyword evidence="7 8" id="KW-0727">SH2 domain</keyword>
<dbReference type="PROSITE" id="PS50001">
    <property type="entry name" value="SH2"/>
    <property type="match status" value="1"/>
</dbReference>
<dbReference type="Ensembl" id="ENSPKIT00000024048.1">
    <property type="protein sequence ID" value="ENSPKIP00000000165.1"/>
    <property type="gene ID" value="ENSPKIG00000018926.1"/>
</dbReference>
<feature type="domain" description="SH2" evidence="10">
    <location>
        <begin position="1250"/>
        <end position="1359"/>
    </location>
</feature>